<feature type="domain" description="MmeI-like target recognition" evidence="6">
    <location>
        <begin position="627"/>
        <end position="830"/>
    </location>
</feature>
<evidence type="ECO:0000256" key="3">
    <source>
        <dbReference type="ARBA" id="ARBA00022679"/>
    </source>
</evidence>
<gene>
    <name evidence="9" type="ORF">QXL92_28660</name>
</gene>
<dbReference type="InterPro" id="IPR029063">
    <property type="entry name" value="SAM-dependent_MTases_sf"/>
</dbReference>
<comment type="catalytic activity">
    <reaction evidence="4">
        <text>a 2'-deoxyadenosine in DNA + S-adenosyl-L-methionine = an N(6)-methyl-2'-deoxyadenosine in DNA + S-adenosyl-L-homocysteine + H(+)</text>
        <dbReference type="Rhea" id="RHEA:15197"/>
        <dbReference type="Rhea" id="RHEA-COMP:12418"/>
        <dbReference type="Rhea" id="RHEA-COMP:12419"/>
        <dbReference type="ChEBI" id="CHEBI:15378"/>
        <dbReference type="ChEBI" id="CHEBI:57856"/>
        <dbReference type="ChEBI" id="CHEBI:59789"/>
        <dbReference type="ChEBI" id="CHEBI:90615"/>
        <dbReference type="ChEBI" id="CHEBI:90616"/>
        <dbReference type="EC" id="2.1.1.72"/>
    </reaction>
</comment>
<dbReference type="InterPro" id="IPR046818">
    <property type="entry name" value="MmeI_C"/>
</dbReference>
<dbReference type="Pfam" id="PF20465">
    <property type="entry name" value="MmeI_hel"/>
    <property type="match status" value="1"/>
</dbReference>
<reference evidence="9" key="1">
    <citation type="submission" date="2023-06" db="EMBL/GenBank/DDBJ databases">
        <title>Identification of two novel mycobacterium reveal diversities and complexities of Mycobacterium gordonae clade.</title>
        <authorList>
            <person name="Matsumoto Y."/>
            <person name="Nakamura S."/>
            <person name="Motooka D."/>
            <person name="Fukushima K."/>
        </authorList>
    </citation>
    <scope>NUCLEOTIDE SEQUENCE</scope>
    <source>
        <strain evidence="9">TY812</strain>
    </source>
</reference>
<dbReference type="SUPFAM" id="SSF53335">
    <property type="entry name" value="S-adenosyl-L-methionine-dependent methyltransferases"/>
    <property type="match status" value="1"/>
</dbReference>
<keyword evidence="3" id="KW-0808">Transferase</keyword>
<dbReference type="Pfam" id="PF20466">
    <property type="entry name" value="MmeI_TRD"/>
    <property type="match status" value="1"/>
</dbReference>
<evidence type="ECO:0000256" key="1">
    <source>
        <dbReference type="ARBA" id="ARBA00011900"/>
    </source>
</evidence>
<dbReference type="GO" id="GO:0032259">
    <property type="term" value="P:methylation"/>
    <property type="evidence" value="ECO:0007669"/>
    <property type="project" value="UniProtKB-KW"/>
</dbReference>
<dbReference type="Gene3D" id="3.40.50.150">
    <property type="entry name" value="Vaccinia Virus protein VP39"/>
    <property type="match status" value="1"/>
</dbReference>
<evidence type="ECO:0000259" key="6">
    <source>
        <dbReference type="Pfam" id="PF20466"/>
    </source>
</evidence>
<evidence type="ECO:0000256" key="4">
    <source>
        <dbReference type="ARBA" id="ARBA00047942"/>
    </source>
</evidence>
<evidence type="ECO:0000256" key="2">
    <source>
        <dbReference type="ARBA" id="ARBA00022603"/>
    </source>
</evidence>
<evidence type="ECO:0000259" key="8">
    <source>
        <dbReference type="Pfam" id="PF20473"/>
    </source>
</evidence>
<dbReference type="Pfam" id="PF20473">
    <property type="entry name" value="MmeI_Mtase"/>
    <property type="match status" value="1"/>
</dbReference>
<evidence type="ECO:0000259" key="5">
    <source>
        <dbReference type="Pfam" id="PF20465"/>
    </source>
</evidence>
<dbReference type="RefSeq" id="WP_306255719.1">
    <property type="nucleotide sequence ID" value="NZ_JAUFSA010000002.1"/>
</dbReference>
<protein>
    <recommendedName>
        <fullName evidence="1">site-specific DNA-methyltransferase (adenine-specific)</fullName>
        <ecNumber evidence="1">2.1.1.72</ecNumber>
    </recommendedName>
</protein>
<name>A0AAJ1S972_9MYCO</name>
<dbReference type="InterPro" id="IPR050953">
    <property type="entry name" value="N4_N6_ade-DNA_methylase"/>
</dbReference>
<dbReference type="Pfam" id="PF20467">
    <property type="entry name" value="MmeI_C"/>
    <property type="match status" value="1"/>
</dbReference>
<dbReference type="PANTHER" id="PTHR33841:SF1">
    <property type="entry name" value="DNA METHYLTRANSFERASE A"/>
    <property type="match status" value="1"/>
</dbReference>
<sequence length="914" mass="102906">MTDSRHLDLVDAHDFRTLFIDELGWDNPDRPHLTLNVDGSSYTLTQVAAYKGLRIWHCPVLPPRPVQRQIDVLVGKDNLERLVIFTDEHRQEWRWPRRAQLGSTNAKLVVHQYHNGDRTTHLADRLKAIELDFDEDLPLVALLDRMRDAFDREAETASVAAARLMGTLYTHLESAGVGEHEATLLLARLLFLFFGDDADMWKPPALFENHLRNHTTAETLHTDLIDLFDVLKTPTDRRTISVGDPLGFFRYINGGLFEDPLRLPQLPAEFRSALLEACSFNWSVISPAVFGSMFQTVKSREARRHGGEHYTTEENILKTIQPLFLDFYRNWLERAWNDKGQLTKLHNELGQLRFLDPACGCGNFLIVAYRELRALELDILKRRRDLDMEAIAAGKKVERAQLSLDVTAYIRVTLDHFFGIEIEEWPSRIAETAMLLVDHLANQQMAEEFGESPDRLPITIAPTIVHANALRTDWTAVITPSDHVVILGNPPFLGISLRSAEQTADLQHVWGDRYHGTLDFVTGWHAKALDYFREKAGRWGFVTTNSITQGEVVAPLFGPILERGWRVSFAHRTFRWTTEATGGAVVHCVIVGFGKGDFKPRLFAYDTADSAPSEVVGVSNITPYLTDGPTVIVHSATRPLNRQLGEVAYGNKPTDGGCLIVEREDYETVAVDPIAKQYLRRFVGARELLHNSVRHCLWLVDAHPGDLTRSPVLNARVEGVREFRASSTAASTRDAASTPHLFRQIAQPKVAYLCIPRHVSETRPYFLSNHYAADVICSDANFLSPDPDGFVFAIISSTMFITWQKTVGGRIKSDLRFNKLLSWNTFPLPDTGVQARERVIRAGAAVLAARELRPEVSLADLYSPGAIPGEVIAAHDSLDHAVDSLFGLDPVDHSELHRQRVLFERYREMAGPAS</sequence>
<dbReference type="Proteomes" id="UP001229081">
    <property type="component" value="Unassembled WGS sequence"/>
</dbReference>
<feature type="domain" description="MmeI-like DNA-methyltransferase" evidence="8">
    <location>
        <begin position="332"/>
        <end position="603"/>
    </location>
</feature>
<accession>A0AAJ1S972</accession>
<dbReference type="GO" id="GO:0009007">
    <property type="term" value="F:site-specific DNA-methyltransferase (adenine-specific) activity"/>
    <property type="evidence" value="ECO:0007669"/>
    <property type="project" value="UniProtKB-EC"/>
</dbReference>
<feature type="domain" description="MmeI-like C-terminal" evidence="7">
    <location>
        <begin position="836"/>
        <end position="909"/>
    </location>
</feature>
<proteinExistence type="predicted"/>
<comment type="caution">
    <text evidence="9">The sequence shown here is derived from an EMBL/GenBank/DDBJ whole genome shotgun (WGS) entry which is preliminary data.</text>
</comment>
<dbReference type="EMBL" id="JAUFSA010000002">
    <property type="protein sequence ID" value="MDP7738712.1"/>
    <property type="molecule type" value="Genomic_DNA"/>
</dbReference>
<dbReference type="InterPro" id="IPR046816">
    <property type="entry name" value="MmeI_Mtase"/>
</dbReference>
<dbReference type="PANTHER" id="PTHR33841">
    <property type="entry name" value="DNA METHYLTRANSFERASE YEEA-RELATED"/>
    <property type="match status" value="1"/>
</dbReference>
<keyword evidence="2 9" id="KW-0489">Methyltransferase</keyword>
<dbReference type="InterPro" id="IPR046819">
    <property type="entry name" value="MmeI_hel"/>
</dbReference>
<dbReference type="InterPro" id="IPR046820">
    <property type="entry name" value="MmeI_TRD"/>
</dbReference>
<feature type="domain" description="MmeI-like helicase spacer" evidence="5">
    <location>
        <begin position="180"/>
        <end position="257"/>
    </location>
</feature>
<organism evidence="9 10">
    <name type="scientific">Mycobacterium paragordonae</name>
    <dbReference type="NCBI Taxonomy" id="1389713"/>
    <lineage>
        <taxon>Bacteria</taxon>
        <taxon>Bacillati</taxon>
        <taxon>Actinomycetota</taxon>
        <taxon>Actinomycetes</taxon>
        <taxon>Mycobacteriales</taxon>
        <taxon>Mycobacteriaceae</taxon>
        <taxon>Mycobacterium</taxon>
    </lineage>
</organism>
<evidence type="ECO:0000313" key="10">
    <source>
        <dbReference type="Proteomes" id="UP001229081"/>
    </source>
</evidence>
<dbReference type="EC" id="2.1.1.72" evidence="1"/>
<evidence type="ECO:0000259" key="7">
    <source>
        <dbReference type="Pfam" id="PF20467"/>
    </source>
</evidence>
<dbReference type="AlphaFoldDB" id="A0AAJ1S972"/>
<evidence type="ECO:0000313" key="9">
    <source>
        <dbReference type="EMBL" id="MDP7738712.1"/>
    </source>
</evidence>